<dbReference type="EMBL" id="JADKFW010000004">
    <property type="protein sequence ID" value="MBK9717533.1"/>
    <property type="molecule type" value="Genomic_DNA"/>
</dbReference>
<feature type="domain" description="Transposase IS200-like" evidence="1">
    <location>
        <begin position="5"/>
        <end position="119"/>
    </location>
</feature>
<name>A0A9D7S960_9BACT</name>
<dbReference type="Gene3D" id="3.30.70.1290">
    <property type="entry name" value="Transposase IS200-like"/>
    <property type="match status" value="1"/>
</dbReference>
<dbReference type="NCBIfam" id="NF033573">
    <property type="entry name" value="transpos_IS200"/>
    <property type="match status" value="1"/>
</dbReference>
<reference evidence="2 3" key="1">
    <citation type="submission" date="2020-10" db="EMBL/GenBank/DDBJ databases">
        <title>Connecting structure to function with the recovery of over 1000 high-quality activated sludge metagenome-assembled genomes encoding full-length rRNA genes using long-read sequencing.</title>
        <authorList>
            <person name="Singleton C.M."/>
            <person name="Petriglieri F."/>
            <person name="Kristensen J.M."/>
            <person name="Kirkegaard R.H."/>
            <person name="Michaelsen T.Y."/>
            <person name="Andersen M.H."/>
            <person name="Karst S.M."/>
            <person name="Dueholm M.S."/>
            <person name="Nielsen P.H."/>
            <person name="Albertsen M."/>
        </authorList>
    </citation>
    <scope>NUCLEOTIDE SEQUENCE [LARGE SCALE GENOMIC DNA]</scope>
    <source>
        <strain evidence="2">Ribe_18-Q3-R11-54_BAT3C.373</strain>
    </source>
</reference>
<gene>
    <name evidence="2" type="primary">tnpA</name>
    <name evidence="2" type="ORF">IPO85_08490</name>
</gene>
<organism evidence="2 3">
    <name type="scientific">Candidatus Defluviibacterium haderslevense</name>
    <dbReference type="NCBI Taxonomy" id="2981993"/>
    <lineage>
        <taxon>Bacteria</taxon>
        <taxon>Pseudomonadati</taxon>
        <taxon>Bacteroidota</taxon>
        <taxon>Saprospiria</taxon>
        <taxon>Saprospirales</taxon>
        <taxon>Saprospiraceae</taxon>
        <taxon>Candidatus Defluviibacterium</taxon>
    </lineage>
</organism>
<dbReference type="SMART" id="SM01321">
    <property type="entry name" value="Y1_Tnp"/>
    <property type="match status" value="1"/>
</dbReference>
<dbReference type="GO" id="GO:0004803">
    <property type="term" value="F:transposase activity"/>
    <property type="evidence" value="ECO:0007669"/>
    <property type="project" value="InterPro"/>
</dbReference>
<dbReference type="PANTHER" id="PTHR33360">
    <property type="entry name" value="TRANSPOSASE FOR INSERTION SEQUENCE ELEMENT IS200"/>
    <property type="match status" value="1"/>
</dbReference>
<accession>A0A9D7S960</accession>
<sequence length="153" mass="18148">MSNTYTQLIIQLVFAVKGRKSFISETWEEELYKYITAVVQNDRHKMLAINGMPDHIHILIGLNPAISISDLVKDIKRASNNWINEKGLIKNKFEWQSGFGAFSYSRSHLDKVYKYIQNQKIHHKKVSFKSEYLTELKANEIEYKDEYLFEYYE</sequence>
<evidence type="ECO:0000313" key="3">
    <source>
        <dbReference type="Proteomes" id="UP000808349"/>
    </source>
</evidence>
<dbReference type="Proteomes" id="UP000808349">
    <property type="component" value="Unassembled WGS sequence"/>
</dbReference>
<dbReference type="InterPro" id="IPR036515">
    <property type="entry name" value="Transposase_17_sf"/>
</dbReference>
<dbReference type="GO" id="GO:0006313">
    <property type="term" value="P:DNA transposition"/>
    <property type="evidence" value="ECO:0007669"/>
    <property type="project" value="InterPro"/>
</dbReference>
<dbReference type="PANTHER" id="PTHR33360:SF2">
    <property type="entry name" value="TRANSPOSASE FOR INSERTION SEQUENCE ELEMENT IS200"/>
    <property type="match status" value="1"/>
</dbReference>
<protein>
    <submittedName>
        <fullName evidence="2">IS200/IS605 family transposase</fullName>
    </submittedName>
</protein>
<comment type="caution">
    <text evidence="2">The sequence shown here is derived from an EMBL/GenBank/DDBJ whole genome shotgun (WGS) entry which is preliminary data.</text>
</comment>
<dbReference type="InterPro" id="IPR002686">
    <property type="entry name" value="Transposase_17"/>
</dbReference>
<dbReference type="AlphaFoldDB" id="A0A9D7S960"/>
<dbReference type="SUPFAM" id="SSF143422">
    <property type="entry name" value="Transposase IS200-like"/>
    <property type="match status" value="1"/>
</dbReference>
<evidence type="ECO:0000259" key="1">
    <source>
        <dbReference type="SMART" id="SM01321"/>
    </source>
</evidence>
<dbReference type="Pfam" id="PF01797">
    <property type="entry name" value="Y1_Tnp"/>
    <property type="match status" value="1"/>
</dbReference>
<evidence type="ECO:0000313" key="2">
    <source>
        <dbReference type="EMBL" id="MBK9717533.1"/>
    </source>
</evidence>
<dbReference type="GO" id="GO:0003677">
    <property type="term" value="F:DNA binding"/>
    <property type="evidence" value="ECO:0007669"/>
    <property type="project" value="InterPro"/>
</dbReference>
<proteinExistence type="predicted"/>